<dbReference type="GO" id="GO:0016811">
    <property type="term" value="F:hydrolase activity, acting on carbon-nitrogen (but not peptide) bonds, in linear amides"/>
    <property type="evidence" value="ECO:0007669"/>
    <property type="project" value="TreeGrafter"/>
</dbReference>
<dbReference type="Proteomes" id="UP000002725">
    <property type="component" value="Chromosome"/>
</dbReference>
<organism evidence="3 4">
    <name type="scientific">Prosthecochloris aestuarii (strain DSM 271 / SK 413)</name>
    <dbReference type="NCBI Taxonomy" id="290512"/>
    <lineage>
        <taxon>Bacteria</taxon>
        <taxon>Pseudomonadati</taxon>
        <taxon>Chlorobiota</taxon>
        <taxon>Chlorobiia</taxon>
        <taxon>Chlorobiales</taxon>
        <taxon>Chlorobiaceae</taxon>
        <taxon>Prosthecochloris</taxon>
    </lineage>
</organism>
<accession>B4S8D2</accession>
<dbReference type="SUPFAM" id="SSF56317">
    <property type="entry name" value="Carbon-nitrogen hydrolase"/>
    <property type="match status" value="2"/>
</dbReference>
<dbReference type="PROSITE" id="PS50263">
    <property type="entry name" value="CN_HYDROLASE"/>
    <property type="match status" value="1"/>
</dbReference>
<gene>
    <name evidence="3" type="ordered locus">Paes_1294</name>
</gene>
<feature type="domain" description="CN hydrolase" evidence="2">
    <location>
        <begin position="4"/>
        <end position="242"/>
    </location>
</feature>
<dbReference type="AlphaFoldDB" id="B4S8D2"/>
<sequence length="500" mass="54887">MERVTIALVHADIRHRDVAANRRELLNLNREAAGNGADIIVNTELGLTGYSFRSREDIAPLVEEYDGPVVQELSLIASRYGCYIVFGYAEKDAGTDIYYNAAAVIGPDGRLLLNYRKVTAEVRWACAGSPGQPNTFDTPWGRIAVVICSDTYYGSLARMSALRGADLLLVPANWPAGSLDPRELWQVRARENGVYLAACNRGGHDRTMSCEDAWSSVYSPDGEELFAASSCNSRVFSVQIPLENGMIPSKRARRLASRTPARYAPIYLDMRYATDMTSYCNLPEPGPLTVTCLPADPHDLFIQGRLDMLLDEQAGQRPDLLVLPAGETADRERTAGLVSGMASRLRVAVCTAIPGPEGFSMLCAEASGQLHVVREGCPESVMIDLDKARIALAGREELYHPEYVTALAKQGCDLVVCSTRSCNALDRSVLGSRSIEQVAVAVCSPDNAFICKPPIGHYRWEEVYTVSASHPCTAELDISLLRNKHFYDRLEFDLLLGKQN</sequence>
<dbReference type="CDD" id="cd07197">
    <property type="entry name" value="nitrilase"/>
    <property type="match status" value="1"/>
</dbReference>
<dbReference type="STRING" id="290512.Paes_1294"/>
<dbReference type="EMBL" id="CP001108">
    <property type="protein sequence ID" value="ACF46319.1"/>
    <property type="molecule type" value="Genomic_DNA"/>
</dbReference>
<dbReference type="KEGG" id="paa:Paes_1294"/>
<proteinExistence type="predicted"/>
<dbReference type="HOGENOM" id="CLU_033802_0_0_10"/>
<evidence type="ECO:0000313" key="3">
    <source>
        <dbReference type="EMBL" id="ACF46319.1"/>
    </source>
</evidence>
<reference evidence="3" key="1">
    <citation type="submission" date="2008-06" db="EMBL/GenBank/DDBJ databases">
        <title>Complete sequence of chromosome of Prosthecochloris aestuarii DSM 271.</title>
        <authorList>
            <consortium name="US DOE Joint Genome Institute"/>
            <person name="Lucas S."/>
            <person name="Copeland A."/>
            <person name="Lapidus A."/>
            <person name="Glavina del Rio T."/>
            <person name="Dalin E."/>
            <person name="Tice H."/>
            <person name="Bruce D."/>
            <person name="Goodwin L."/>
            <person name="Pitluck S."/>
            <person name="Schmutz J."/>
            <person name="Larimer F."/>
            <person name="Land M."/>
            <person name="Hauser L."/>
            <person name="Kyrpides N."/>
            <person name="Anderson I."/>
            <person name="Liu Z."/>
            <person name="Li T."/>
            <person name="Zhao F."/>
            <person name="Overmann J."/>
            <person name="Bryant D.A."/>
            <person name="Richardson P."/>
        </authorList>
    </citation>
    <scope>NUCLEOTIDE SEQUENCE [LARGE SCALE GENOMIC DNA]</scope>
    <source>
        <strain evidence="3">DSM 271</strain>
    </source>
</reference>
<dbReference type="InterPro" id="IPR036526">
    <property type="entry name" value="C-N_Hydrolase_sf"/>
</dbReference>
<dbReference type="InterPro" id="IPR003010">
    <property type="entry name" value="C-N_Hydrolase"/>
</dbReference>
<evidence type="ECO:0000256" key="1">
    <source>
        <dbReference type="ARBA" id="ARBA00022801"/>
    </source>
</evidence>
<dbReference type="InterPro" id="IPR050345">
    <property type="entry name" value="Aliph_Amidase/BUP"/>
</dbReference>
<evidence type="ECO:0000313" key="4">
    <source>
        <dbReference type="Proteomes" id="UP000002725"/>
    </source>
</evidence>
<dbReference type="PANTHER" id="PTHR43674:SF2">
    <property type="entry name" value="BETA-UREIDOPROPIONASE"/>
    <property type="match status" value="1"/>
</dbReference>
<dbReference type="eggNOG" id="COG0388">
    <property type="taxonomic scope" value="Bacteria"/>
</dbReference>
<evidence type="ECO:0000259" key="2">
    <source>
        <dbReference type="PROSITE" id="PS50263"/>
    </source>
</evidence>
<keyword evidence="4" id="KW-1185">Reference proteome</keyword>
<dbReference type="RefSeq" id="WP_012505854.1">
    <property type="nucleotide sequence ID" value="NC_011059.1"/>
</dbReference>
<name>B4S8D2_PROA2</name>
<dbReference type="Pfam" id="PF00795">
    <property type="entry name" value="CN_hydrolase"/>
    <property type="match status" value="1"/>
</dbReference>
<keyword evidence="1" id="KW-0378">Hydrolase</keyword>
<dbReference type="GO" id="GO:0016746">
    <property type="term" value="F:acyltransferase activity"/>
    <property type="evidence" value="ECO:0007669"/>
    <property type="project" value="UniProtKB-KW"/>
</dbReference>
<protein>
    <submittedName>
        <fullName evidence="3">Nitrilase/cyanide hydratase and apolipoprotein N-acyltransferase</fullName>
    </submittedName>
</protein>
<dbReference type="PANTHER" id="PTHR43674">
    <property type="entry name" value="NITRILASE C965.09-RELATED"/>
    <property type="match status" value="1"/>
</dbReference>
<dbReference type="Gene3D" id="3.60.110.10">
    <property type="entry name" value="Carbon-nitrogen hydrolase"/>
    <property type="match status" value="1"/>
</dbReference>